<keyword evidence="3" id="KW-1185">Reference proteome</keyword>
<feature type="region of interest" description="Disordered" evidence="1">
    <location>
        <begin position="1"/>
        <end position="123"/>
    </location>
</feature>
<evidence type="ECO:0000256" key="1">
    <source>
        <dbReference type="SAM" id="MobiDB-lite"/>
    </source>
</evidence>
<accession>A0A1Y2HY49</accession>
<name>A0A1Y2HY49_9FUNG</name>
<comment type="caution">
    <text evidence="2">The sequence shown here is derived from an EMBL/GenBank/DDBJ whole genome shotgun (WGS) entry which is preliminary data.</text>
</comment>
<dbReference type="Proteomes" id="UP000193411">
    <property type="component" value="Unassembled WGS sequence"/>
</dbReference>
<proteinExistence type="predicted"/>
<feature type="compositionally biased region" description="Polar residues" evidence="1">
    <location>
        <begin position="9"/>
        <end position="36"/>
    </location>
</feature>
<protein>
    <submittedName>
        <fullName evidence="2">Uncharacterized protein</fullName>
    </submittedName>
</protein>
<sequence>MHDYHLFFPNQQRPSTSQAPTTVAPTATMLMGNQQHEAPPRSPSSSHPGSSPDALNRLGLANVQVGHSALLHQSYCSDSDGEHEGSDANPSPPVSRASSSPASAIGRRSKRISEIRGETQGGQEDRIAVAIGKSAACFAQAQDQVAQAFSCRRPH</sequence>
<reference evidence="2 3" key="1">
    <citation type="submission" date="2016-07" db="EMBL/GenBank/DDBJ databases">
        <title>Pervasive Adenine N6-methylation of Active Genes in Fungi.</title>
        <authorList>
            <consortium name="DOE Joint Genome Institute"/>
            <person name="Mondo S.J."/>
            <person name="Dannebaum R.O."/>
            <person name="Kuo R.C."/>
            <person name="Labutti K."/>
            <person name="Haridas S."/>
            <person name="Kuo A."/>
            <person name="Salamov A."/>
            <person name="Ahrendt S.R."/>
            <person name="Lipzen A."/>
            <person name="Sullivan W."/>
            <person name="Andreopoulos W.B."/>
            <person name="Clum A."/>
            <person name="Lindquist E."/>
            <person name="Daum C."/>
            <person name="Ramamoorthy G.K."/>
            <person name="Gryganskyi A."/>
            <person name="Culley D."/>
            <person name="Magnuson J.K."/>
            <person name="James T.Y."/>
            <person name="O'Malley M.A."/>
            <person name="Stajich J.E."/>
            <person name="Spatafora J.W."/>
            <person name="Visel A."/>
            <person name="Grigoriev I.V."/>
        </authorList>
    </citation>
    <scope>NUCLEOTIDE SEQUENCE [LARGE SCALE GENOMIC DNA]</scope>
    <source>
        <strain evidence="2 3">PL171</strain>
    </source>
</reference>
<evidence type="ECO:0000313" key="3">
    <source>
        <dbReference type="Proteomes" id="UP000193411"/>
    </source>
</evidence>
<feature type="compositionally biased region" description="Basic and acidic residues" evidence="1">
    <location>
        <begin position="111"/>
        <end position="123"/>
    </location>
</feature>
<feature type="compositionally biased region" description="Low complexity" evidence="1">
    <location>
        <begin position="43"/>
        <end position="52"/>
    </location>
</feature>
<evidence type="ECO:0000313" key="2">
    <source>
        <dbReference type="EMBL" id="ORZ39429.1"/>
    </source>
</evidence>
<dbReference type="AlphaFoldDB" id="A0A1Y2HY49"/>
<feature type="compositionally biased region" description="Low complexity" evidence="1">
    <location>
        <begin position="94"/>
        <end position="104"/>
    </location>
</feature>
<dbReference type="EMBL" id="MCFL01000005">
    <property type="protein sequence ID" value="ORZ39429.1"/>
    <property type="molecule type" value="Genomic_DNA"/>
</dbReference>
<organism evidence="2 3">
    <name type="scientific">Catenaria anguillulae PL171</name>
    <dbReference type="NCBI Taxonomy" id="765915"/>
    <lineage>
        <taxon>Eukaryota</taxon>
        <taxon>Fungi</taxon>
        <taxon>Fungi incertae sedis</taxon>
        <taxon>Blastocladiomycota</taxon>
        <taxon>Blastocladiomycetes</taxon>
        <taxon>Blastocladiales</taxon>
        <taxon>Catenariaceae</taxon>
        <taxon>Catenaria</taxon>
    </lineage>
</organism>
<gene>
    <name evidence="2" type="ORF">BCR44DRAFT_1247570</name>
</gene>